<evidence type="ECO:0000259" key="1">
    <source>
        <dbReference type="Pfam" id="PF17182"/>
    </source>
</evidence>
<name>A0A1A9VA17_GLOAU</name>
<protein>
    <recommendedName>
        <fullName evidence="1">OSK domain-containing protein</fullName>
    </recommendedName>
</protein>
<sequence>MTISYSDFLDVREEYPEIDYEIRGILLARAQNGATINEICDDYQKLTGLRFPVKENITDFLLSIAHVMVFCNENGTRIFNIMPTDTTRHLLDLVLNQKISERTGVYLPPHSNNQNQRNYYQAPHQQFWRYKSSCVVKHRPEQQQQPEIQIYPDADKCRRPINASLQQEAEDNGENNCYYEDNCNYLCNRFGKQQKLDNQATTKLHPPQHAATATNAGLAATISGDLRKTLMNDVSSNSKQNGCAIETIPSESSNLIPRPRSSLSTNNNYHILTSLIPPYSHHSSPNAAKSCQTTDSIFTDSDYEAHLLDFPLLGDDFFLYMARMELGCKFKRNQRVLQSGLCVSGQTVSGAIKRINQLNNFTDKSIIINIGSVDIMQGRHLIQIEHDLRELVVIMLKKKIKPILTTIAPLANYAHNTEVKTTLMRLNDYIKRLGRARQLMVIDIWKCLVNDKNHTLFDCYQSGPRIVTGACQSYVFWNKIGRQRVLKLIESQLEY</sequence>
<dbReference type="InterPro" id="IPR033447">
    <property type="entry name" value="OSK"/>
</dbReference>
<dbReference type="InterPro" id="IPR041966">
    <property type="entry name" value="LOTUS-like"/>
</dbReference>
<dbReference type="SUPFAM" id="SSF52266">
    <property type="entry name" value="SGNH hydrolase"/>
    <property type="match status" value="1"/>
</dbReference>
<feature type="domain" description="OSK" evidence="1">
    <location>
        <begin position="295"/>
        <end position="495"/>
    </location>
</feature>
<dbReference type="InterPro" id="IPR036514">
    <property type="entry name" value="SGNH_hydro_sf"/>
</dbReference>
<evidence type="ECO:0000313" key="2">
    <source>
        <dbReference type="EnsemblMetazoa" id="GAUT030559-PA"/>
    </source>
</evidence>
<evidence type="ECO:0000313" key="3">
    <source>
        <dbReference type="Proteomes" id="UP000078200"/>
    </source>
</evidence>
<organism evidence="2 3">
    <name type="scientific">Glossina austeni</name>
    <name type="common">Savannah tsetse fly</name>
    <dbReference type="NCBI Taxonomy" id="7395"/>
    <lineage>
        <taxon>Eukaryota</taxon>
        <taxon>Metazoa</taxon>
        <taxon>Ecdysozoa</taxon>
        <taxon>Arthropoda</taxon>
        <taxon>Hexapoda</taxon>
        <taxon>Insecta</taxon>
        <taxon>Pterygota</taxon>
        <taxon>Neoptera</taxon>
        <taxon>Endopterygota</taxon>
        <taxon>Diptera</taxon>
        <taxon>Brachycera</taxon>
        <taxon>Muscomorpha</taxon>
        <taxon>Hippoboscoidea</taxon>
        <taxon>Glossinidae</taxon>
        <taxon>Glossina</taxon>
    </lineage>
</organism>
<keyword evidence="3" id="KW-1185">Reference proteome</keyword>
<reference evidence="2" key="1">
    <citation type="submission" date="2020-05" db="UniProtKB">
        <authorList>
            <consortium name="EnsemblMetazoa"/>
        </authorList>
    </citation>
    <scope>IDENTIFICATION</scope>
    <source>
        <strain evidence="2">TTRI</strain>
    </source>
</reference>
<dbReference type="EnsemblMetazoa" id="GAUT030559-RA">
    <property type="protein sequence ID" value="GAUT030559-PA"/>
    <property type="gene ID" value="GAUT030559"/>
</dbReference>
<proteinExistence type="predicted"/>
<dbReference type="Proteomes" id="UP000078200">
    <property type="component" value="Unassembled WGS sequence"/>
</dbReference>
<dbReference type="AlphaFoldDB" id="A0A1A9VA17"/>
<dbReference type="STRING" id="7395.A0A1A9VA17"/>
<dbReference type="Pfam" id="PF17182">
    <property type="entry name" value="OSK"/>
    <property type="match status" value="1"/>
</dbReference>
<dbReference type="Gene3D" id="3.30.420.610">
    <property type="entry name" value="LOTUS domain-like"/>
    <property type="match status" value="1"/>
</dbReference>
<dbReference type="VEuPathDB" id="VectorBase:GAUT030559"/>
<dbReference type="Gene3D" id="3.40.50.1110">
    <property type="entry name" value="SGNH hydrolase"/>
    <property type="match status" value="1"/>
</dbReference>
<accession>A0A1A9VA17</accession>